<reference evidence="2" key="1">
    <citation type="submission" date="2021-10" db="EMBL/GenBank/DDBJ databases">
        <title>Tropical sea cucumber genome reveals ecological adaptation and Cuvierian tubules defense mechanism.</title>
        <authorList>
            <person name="Chen T."/>
        </authorList>
    </citation>
    <scope>NUCLEOTIDE SEQUENCE</scope>
    <source>
        <strain evidence="2">Nanhai2018</strain>
        <tissue evidence="2">Muscle</tissue>
    </source>
</reference>
<gene>
    <name evidence="2" type="ORF">HOLleu_29402</name>
</gene>
<keyword evidence="1" id="KW-0175">Coiled coil</keyword>
<accession>A0A9Q1BNR2</accession>
<dbReference type="Proteomes" id="UP001152320">
    <property type="component" value="Chromosome 14"/>
</dbReference>
<dbReference type="EMBL" id="JAIZAY010000014">
    <property type="protein sequence ID" value="KAJ8029886.1"/>
    <property type="molecule type" value="Genomic_DNA"/>
</dbReference>
<proteinExistence type="predicted"/>
<protein>
    <submittedName>
        <fullName evidence="2">Uncharacterized protein</fullName>
    </submittedName>
</protein>
<dbReference type="AlphaFoldDB" id="A0A9Q1BNR2"/>
<organism evidence="2 3">
    <name type="scientific">Holothuria leucospilota</name>
    <name type="common">Black long sea cucumber</name>
    <name type="synonym">Mertensiothuria leucospilota</name>
    <dbReference type="NCBI Taxonomy" id="206669"/>
    <lineage>
        <taxon>Eukaryota</taxon>
        <taxon>Metazoa</taxon>
        <taxon>Echinodermata</taxon>
        <taxon>Eleutherozoa</taxon>
        <taxon>Echinozoa</taxon>
        <taxon>Holothuroidea</taxon>
        <taxon>Aspidochirotacea</taxon>
        <taxon>Aspidochirotida</taxon>
        <taxon>Holothuriidae</taxon>
        <taxon>Holothuria</taxon>
    </lineage>
</organism>
<sequence>MQTQYQYVIISALTEHVEELRKHRQENDILQRQIELLRSQCVLAENGRKRAEDRIEILKGNSLIFKNNLCQREKRM</sequence>
<comment type="caution">
    <text evidence="2">The sequence shown here is derived from an EMBL/GenBank/DDBJ whole genome shotgun (WGS) entry which is preliminary data.</text>
</comment>
<name>A0A9Q1BNR2_HOLLE</name>
<keyword evidence="3" id="KW-1185">Reference proteome</keyword>
<evidence type="ECO:0000313" key="2">
    <source>
        <dbReference type="EMBL" id="KAJ8029886.1"/>
    </source>
</evidence>
<feature type="coiled-coil region" evidence="1">
    <location>
        <begin position="13"/>
        <end position="40"/>
    </location>
</feature>
<evidence type="ECO:0000313" key="3">
    <source>
        <dbReference type="Proteomes" id="UP001152320"/>
    </source>
</evidence>
<evidence type="ECO:0000256" key="1">
    <source>
        <dbReference type="SAM" id="Coils"/>
    </source>
</evidence>